<dbReference type="Gene3D" id="6.10.340.10">
    <property type="match status" value="1"/>
</dbReference>
<dbReference type="Gene3D" id="1.10.287.130">
    <property type="match status" value="1"/>
</dbReference>
<dbReference type="Gene3D" id="3.30.565.10">
    <property type="entry name" value="Histidine kinase-like ATPase, C-terminal domain"/>
    <property type="match status" value="1"/>
</dbReference>
<proteinExistence type="predicted"/>
<protein>
    <recommendedName>
        <fullName evidence="2">histidine kinase</fullName>
        <ecNumber evidence="2">2.7.13.3</ecNumber>
    </recommendedName>
</protein>
<gene>
    <name evidence="7" type="ORF">QWZ18_20110</name>
</gene>
<dbReference type="PANTHER" id="PTHR43065">
    <property type="entry name" value="SENSOR HISTIDINE KINASE"/>
    <property type="match status" value="1"/>
</dbReference>
<dbReference type="CDD" id="cd00082">
    <property type="entry name" value="HisKA"/>
    <property type="match status" value="1"/>
</dbReference>
<name>A0ABT8ATI5_9HYPH</name>
<dbReference type="Proteomes" id="UP001244297">
    <property type="component" value="Unassembled WGS sequence"/>
</dbReference>
<keyword evidence="5" id="KW-0812">Transmembrane</keyword>
<dbReference type="InterPro" id="IPR036890">
    <property type="entry name" value="HATPase_C_sf"/>
</dbReference>
<evidence type="ECO:0000259" key="6">
    <source>
        <dbReference type="PROSITE" id="PS50109"/>
    </source>
</evidence>
<accession>A0ABT8ATI5</accession>
<dbReference type="SUPFAM" id="SSF47384">
    <property type="entry name" value="Homodimeric domain of signal transducing histidine kinase"/>
    <property type="match status" value="1"/>
</dbReference>
<feature type="transmembrane region" description="Helical" evidence="5">
    <location>
        <begin position="7"/>
        <end position="29"/>
    </location>
</feature>
<keyword evidence="7" id="KW-0418">Kinase</keyword>
<dbReference type="InterPro" id="IPR003661">
    <property type="entry name" value="HisK_dim/P_dom"/>
</dbReference>
<dbReference type="SMART" id="SM00387">
    <property type="entry name" value="HATPase_c"/>
    <property type="match status" value="1"/>
</dbReference>
<evidence type="ECO:0000256" key="3">
    <source>
        <dbReference type="ARBA" id="ARBA00022553"/>
    </source>
</evidence>
<organism evidence="7 8">
    <name type="scientific">Methylobacterium longum</name>
    <dbReference type="NCBI Taxonomy" id="767694"/>
    <lineage>
        <taxon>Bacteria</taxon>
        <taxon>Pseudomonadati</taxon>
        <taxon>Pseudomonadota</taxon>
        <taxon>Alphaproteobacteria</taxon>
        <taxon>Hyphomicrobiales</taxon>
        <taxon>Methylobacteriaceae</taxon>
        <taxon>Methylobacterium</taxon>
    </lineage>
</organism>
<dbReference type="SUPFAM" id="SSF55874">
    <property type="entry name" value="ATPase domain of HSP90 chaperone/DNA topoisomerase II/histidine kinase"/>
    <property type="match status" value="1"/>
</dbReference>
<dbReference type="InterPro" id="IPR005467">
    <property type="entry name" value="His_kinase_dom"/>
</dbReference>
<evidence type="ECO:0000313" key="7">
    <source>
        <dbReference type="EMBL" id="MDN3572920.1"/>
    </source>
</evidence>
<feature type="transmembrane region" description="Helical" evidence="5">
    <location>
        <begin position="416"/>
        <end position="436"/>
    </location>
</feature>
<dbReference type="Pfam" id="PF02518">
    <property type="entry name" value="HATPase_c"/>
    <property type="match status" value="1"/>
</dbReference>
<sequence>MRVGPKIALVGGVPILAAGAIAMAGWLLLAQEERARGGAVLVADVYHDLATARLVRDQYAAADAQDRPPYAARFASLTARAEAGLGRLAGFARIDAQRARIASVEEALARYRGQMEAFIRRTQENDGLIREMTQRADTLIDLTDRARLRQQSSNADLARSLAEKVEALRVARGLVVHLNTLRARSAESAVLAAQAGAQNTGPAADPAGPSVAEAEAQRAQARVRTASRDLAAALRFDGRAAEAEALDALSAETAGQSPDRGAKLDGWIERTLKIETSGQESLHDEVAQLLAYSVEANEIEQATQNVAIGTLKLGPRTAGALLHRDAALAERMREAGERLARSANALPISPLIQAEMVQALDGWRARLTTTIGGLRQQNAMIVAMDGLAATMIDSAKALNDAFVGDADRFGIFIQRILLAGAAGLLLFGALVVIFVARSILVPLRALQGDMVMLTANPAGAAVRGTGRRDELGDIARATAVFVSEITRREGALRRAKDQADVALVELRRTQDNLVRAEKLASLGQLVAGVAHEINTPLGIALTTGTLMSDEARTFRTGLAAGTLSRSRLNHFVDRVEEGATLLCTNLTRAADLVQGFKQVAVDRVSDESRSVELATWLDDLLASLQPMLRKGGHVVERACPAGLVIGTNPGVLAQIVTNLIANAVVHGFRAGQAGRITVAVSERADGLVRIEVRDTGQGIPPEHLDRIFDPFFTTARSAGSTGLGMHIVHNLVTAKLGGRIALTSEPGQGTTVQVEFPARPAATAARPLPVAIGTP</sequence>
<reference evidence="8" key="1">
    <citation type="journal article" date="2019" name="Int. J. Syst. Evol. Microbiol.">
        <title>The Global Catalogue of Microorganisms (GCM) 10K type strain sequencing project: providing services to taxonomists for standard genome sequencing and annotation.</title>
        <authorList>
            <consortium name="The Broad Institute Genomics Platform"/>
            <consortium name="The Broad Institute Genome Sequencing Center for Infectious Disease"/>
            <person name="Wu L."/>
            <person name="Ma J."/>
        </authorList>
    </citation>
    <scope>NUCLEOTIDE SEQUENCE [LARGE SCALE GENOMIC DNA]</scope>
    <source>
        <strain evidence="8">CECT 7806</strain>
    </source>
</reference>
<dbReference type="PRINTS" id="PR00344">
    <property type="entry name" value="BCTRLSENSOR"/>
</dbReference>
<keyword evidence="5" id="KW-0472">Membrane</keyword>
<feature type="domain" description="Histidine kinase" evidence="6">
    <location>
        <begin position="528"/>
        <end position="760"/>
    </location>
</feature>
<evidence type="ECO:0000313" key="8">
    <source>
        <dbReference type="Proteomes" id="UP001244297"/>
    </source>
</evidence>
<dbReference type="EC" id="2.7.13.3" evidence="2"/>
<keyword evidence="7" id="KW-0808">Transferase</keyword>
<dbReference type="InterPro" id="IPR004358">
    <property type="entry name" value="Sig_transdc_His_kin-like_C"/>
</dbReference>
<dbReference type="PROSITE" id="PS50109">
    <property type="entry name" value="HIS_KIN"/>
    <property type="match status" value="1"/>
</dbReference>
<keyword evidence="5" id="KW-1133">Transmembrane helix</keyword>
<comment type="catalytic activity">
    <reaction evidence="1">
        <text>ATP + protein L-histidine = ADP + protein N-phospho-L-histidine.</text>
        <dbReference type="EC" id="2.7.13.3"/>
    </reaction>
</comment>
<dbReference type="GO" id="GO:0016301">
    <property type="term" value="F:kinase activity"/>
    <property type="evidence" value="ECO:0007669"/>
    <property type="project" value="UniProtKB-KW"/>
</dbReference>
<evidence type="ECO:0000256" key="5">
    <source>
        <dbReference type="SAM" id="Phobius"/>
    </source>
</evidence>
<evidence type="ECO:0000256" key="1">
    <source>
        <dbReference type="ARBA" id="ARBA00000085"/>
    </source>
</evidence>
<evidence type="ECO:0000256" key="4">
    <source>
        <dbReference type="SAM" id="Coils"/>
    </source>
</evidence>
<dbReference type="RefSeq" id="WP_238285724.1">
    <property type="nucleotide sequence ID" value="NZ_BPQS01000004.1"/>
</dbReference>
<dbReference type="InterPro" id="IPR003594">
    <property type="entry name" value="HATPase_dom"/>
</dbReference>
<keyword evidence="8" id="KW-1185">Reference proteome</keyword>
<dbReference type="PANTHER" id="PTHR43065:SF47">
    <property type="match status" value="1"/>
</dbReference>
<keyword evidence="3" id="KW-0597">Phosphoprotein</keyword>
<evidence type="ECO:0000256" key="2">
    <source>
        <dbReference type="ARBA" id="ARBA00012438"/>
    </source>
</evidence>
<keyword evidence="4" id="KW-0175">Coiled coil</keyword>
<dbReference type="InterPro" id="IPR036097">
    <property type="entry name" value="HisK_dim/P_sf"/>
</dbReference>
<feature type="coiled-coil region" evidence="4">
    <location>
        <begin position="94"/>
        <end position="121"/>
    </location>
</feature>
<dbReference type="EMBL" id="JAUFPT010000062">
    <property type="protein sequence ID" value="MDN3572920.1"/>
    <property type="molecule type" value="Genomic_DNA"/>
</dbReference>
<comment type="caution">
    <text evidence="7">The sequence shown here is derived from an EMBL/GenBank/DDBJ whole genome shotgun (WGS) entry which is preliminary data.</text>
</comment>